<feature type="signal peptide" evidence="1">
    <location>
        <begin position="1"/>
        <end position="33"/>
    </location>
</feature>
<proteinExistence type="predicted"/>
<evidence type="ECO:0000256" key="1">
    <source>
        <dbReference type="SAM" id="SignalP"/>
    </source>
</evidence>
<reference evidence="3" key="1">
    <citation type="journal article" date="2021" name="PeerJ">
        <title>Extensive microbial diversity within the chicken gut microbiome revealed by metagenomics and culture.</title>
        <authorList>
            <person name="Gilroy R."/>
            <person name="Ravi A."/>
            <person name="Getino M."/>
            <person name="Pursley I."/>
            <person name="Horton D.L."/>
            <person name="Alikhan N.F."/>
            <person name="Baker D."/>
            <person name="Gharbi K."/>
            <person name="Hall N."/>
            <person name="Watson M."/>
            <person name="Adriaenssens E.M."/>
            <person name="Foster-Nyarko E."/>
            <person name="Jarju S."/>
            <person name="Secka A."/>
            <person name="Antonio M."/>
            <person name="Oren A."/>
            <person name="Chaudhuri R.R."/>
            <person name="La Ragione R."/>
            <person name="Hildebrand F."/>
            <person name="Pallen M.J."/>
        </authorList>
    </citation>
    <scope>NUCLEOTIDE SEQUENCE</scope>
    <source>
        <strain evidence="3">26628</strain>
    </source>
</reference>
<evidence type="ECO:0000313" key="4">
    <source>
        <dbReference type="Proteomes" id="UP000824249"/>
    </source>
</evidence>
<dbReference type="Proteomes" id="UP000824249">
    <property type="component" value="Unassembled WGS sequence"/>
</dbReference>
<dbReference type="EMBL" id="DXFD01000015">
    <property type="protein sequence ID" value="HIX46278.1"/>
    <property type="molecule type" value="Genomic_DNA"/>
</dbReference>
<name>A0A9D1VT09_9FIRM</name>
<dbReference type="AlphaFoldDB" id="A0A9D1VT09"/>
<dbReference type="InterPro" id="IPR029010">
    <property type="entry name" value="ThuA-like"/>
</dbReference>
<dbReference type="SUPFAM" id="SSF52317">
    <property type="entry name" value="Class I glutamine amidotransferase-like"/>
    <property type="match status" value="1"/>
</dbReference>
<dbReference type="InterPro" id="IPR029062">
    <property type="entry name" value="Class_I_gatase-like"/>
</dbReference>
<reference evidence="3" key="2">
    <citation type="submission" date="2021-04" db="EMBL/GenBank/DDBJ databases">
        <authorList>
            <person name="Gilroy R."/>
        </authorList>
    </citation>
    <scope>NUCLEOTIDE SEQUENCE</scope>
    <source>
        <strain evidence="3">26628</strain>
    </source>
</reference>
<organism evidence="3 4">
    <name type="scientific">Candidatus Borkfalkia faecigallinarum</name>
    <dbReference type="NCBI Taxonomy" id="2838509"/>
    <lineage>
        <taxon>Bacteria</taxon>
        <taxon>Bacillati</taxon>
        <taxon>Bacillota</taxon>
        <taxon>Clostridia</taxon>
        <taxon>Christensenellales</taxon>
        <taxon>Christensenellaceae</taxon>
        <taxon>Candidatus Borkfalkia</taxon>
    </lineage>
</organism>
<feature type="chain" id="PRO_5039633057" evidence="1">
    <location>
        <begin position="34"/>
        <end position="334"/>
    </location>
</feature>
<accession>A0A9D1VT09</accession>
<comment type="caution">
    <text evidence="3">The sequence shown here is derived from an EMBL/GenBank/DDBJ whole genome shotgun (WGS) entry which is preliminary data.</text>
</comment>
<evidence type="ECO:0000259" key="2">
    <source>
        <dbReference type="Pfam" id="PF06283"/>
    </source>
</evidence>
<protein>
    <submittedName>
        <fullName evidence="3">ThuA domain-containing protein</fullName>
    </submittedName>
</protein>
<sequence length="334" mass="37884">MKKKTQTKKIHTKKPRLFSLAALCVALPIACMAAFSGCETHTHTWGDWQRSEGEHWRVCEECDAEERGAHTGEPCADCGYGFKALAFGFTEGGDAAHADFAREANEWFAAQGEENGFTYDFAGSDFSLLNDDTLAGYDMVIFLNDRPHERSQQEAFERFMEGGGAWIGFHACAFSMVDSKEESEGYWSWYQDDFLACGNYARNTWNPTSEPLTVETHDHFSTKNLPDVFDSAPCEWYGWEYDLTQNEDITVLLTLNPTEENPAGDQPDPNKPHEIWREGHYPIAWANDGYNMLYTNMGHNLQSYNDFEKESETFSCPEQCRFILDAMYGLVLGG</sequence>
<dbReference type="PANTHER" id="PTHR40469:SF2">
    <property type="entry name" value="GALACTOSE-BINDING DOMAIN-LIKE SUPERFAMILY PROTEIN"/>
    <property type="match status" value="1"/>
</dbReference>
<dbReference type="PANTHER" id="PTHR40469">
    <property type="entry name" value="SECRETED GLYCOSYL HYDROLASE"/>
    <property type="match status" value="1"/>
</dbReference>
<gene>
    <name evidence="3" type="ORF">H9737_01135</name>
</gene>
<keyword evidence="1" id="KW-0732">Signal</keyword>
<dbReference type="Gene3D" id="3.40.50.880">
    <property type="match status" value="1"/>
</dbReference>
<evidence type="ECO:0000313" key="3">
    <source>
        <dbReference type="EMBL" id="HIX46278.1"/>
    </source>
</evidence>
<dbReference type="Pfam" id="PF06283">
    <property type="entry name" value="ThuA"/>
    <property type="match status" value="1"/>
</dbReference>
<feature type="domain" description="ThuA-like" evidence="2">
    <location>
        <begin position="96"/>
        <end position="306"/>
    </location>
</feature>